<keyword evidence="3" id="KW-1185">Reference proteome</keyword>
<accession>A0A5B7JJ99</accession>
<evidence type="ECO:0000313" key="3">
    <source>
        <dbReference type="Proteomes" id="UP000324222"/>
    </source>
</evidence>
<name>A0A5B7JJ99_PORTR</name>
<feature type="region of interest" description="Disordered" evidence="1">
    <location>
        <begin position="1"/>
        <end position="25"/>
    </location>
</feature>
<proteinExistence type="predicted"/>
<evidence type="ECO:0000256" key="1">
    <source>
        <dbReference type="SAM" id="MobiDB-lite"/>
    </source>
</evidence>
<gene>
    <name evidence="2" type="ORF">E2C01_088401</name>
</gene>
<dbReference type="AlphaFoldDB" id="A0A5B7JJ99"/>
<reference evidence="2 3" key="1">
    <citation type="submission" date="2019-05" db="EMBL/GenBank/DDBJ databases">
        <title>Another draft genome of Portunus trituberculatus and its Hox gene families provides insights of decapod evolution.</title>
        <authorList>
            <person name="Jeong J.-H."/>
            <person name="Song I."/>
            <person name="Kim S."/>
            <person name="Choi T."/>
            <person name="Kim D."/>
            <person name="Ryu S."/>
            <person name="Kim W."/>
        </authorList>
    </citation>
    <scope>NUCLEOTIDE SEQUENCE [LARGE SCALE GENOMIC DNA]</scope>
    <source>
        <tissue evidence="2">Muscle</tissue>
    </source>
</reference>
<comment type="caution">
    <text evidence="2">The sequence shown here is derived from an EMBL/GenBank/DDBJ whole genome shotgun (WGS) entry which is preliminary data.</text>
</comment>
<dbReference type="Proteomes" id="UP000324222">
    <property type="component" value="Unassembled WGS sequence"/>
</dbReference>
<evidence type="ECO:0000313" key="2">
    <source>
        <dbReference type="EMBL" id="MPC93277.1"/>
    </source>
</evidence>
<sequence length="60" mass="6031">MTAVRDNDEGGCNDGGSNGERVASGRASRPYQLLTFKHEAATAVAAATVAAGQMATAAPH</sequence>
<dbReference type="EMBL" id="VSRR010094327">
    <property type="protein sequence ID" value="MPC93277.1"/>
    <property type="molecule type" value="Genomic_DNA"/>
</dbReference>
<organism evidence="2 3">
    <name type="scientific">Portunus trituberculatus</name>
    <name type="common">Swimming crab</name>
    <name type="synonym">Neptunus trituberculatus</name>
    <dbReference type="NCBI Taxonomy" id="210409"/>
    <lineage>
        <taxon>Eukaryota</taxon>
        <taxon>Metazoa</taxon>
        <taxon>Ecdysozoa</taxon>
        <taxon>Arthropoda</taxon>
        <taxon>Crustacea</taxon>
        <taxon>Multicrustacea</taxon>
        <taxon>Malacostraca</taxon>
        <taxon>Eumalacostraca</taxon>
        <taxon>Eucarida</taxon>
        <taxon>Decapoda</taxon>
        <taxon>Pleocyemata</taxon>
        <taxon>Brachyura</taxon>
        <taxon>Eubrachyura</taxon>
        <taxon>Portunoidea</taxon>
        <taxon>Portunidae</taxon>
        <taxon>Portuninae</taxon>
        <taxon>Portunus</taxon>
    </lineage>
</organism>
<protein>
    <submittedName>
        <fullName evidence="2">Uncharacterized protein</fullName>
    </submittedName>
</protein>